<name>A0A5J5G041_9BACL</name>
<feature type="transmembrane region" description="Helical" evidence="6">
    <location>
        <begin position="118"/>
        <end position="139"/>
    </location>
</feature>
<feature type="transmembrane region" description="Helical" evidence="6">
    <location>
        <begin position="242"/>
        <end position="260"/>
    </location>
</feature>
<dbReference type="PANTHER" id="PTHR30250:SF11">
    <property type="entry name" value="O-ANTIGEN TRANSPORTER-RELATED"/>
    <property type="match status" value="1"/>
</dbReference>
<evidence type="ECO:0000256" key="4">
    <source>
        <dbReference type="ARBA" id="ARBA00022989"/>
    </source>
</evidence>
<feature type="transmembrane region" description="Helical" evidence="6">
    <location>
        <begin position="458"/>
        <end position="481"/>
    </location>
</feature>
<dbReference type="EMBL" id="VYKK01000022">
    <property type="protein sequence ID" value="KAA8999713.1"/>
    <property type="molecule type" value="Genomic_DNA"/>
</dbReference>
<feature type="transmembrane region" description="Helical" evidence="6">
    <location>
        <begin position="302"/>
        <end position="323"/>
    </location>
</feature>
<evidence type="ECO:0000256" key="1">
    <source>
        <dbReference type="ARBA" id="ARBA00004651"/>
    </source>
</evidence>
<feature type="transmembrane region" description="Helical" evidence="6">
    <location>
        <begin position="47"/>
        <end position="69"/>
    </location>
</feature>
<comment type="caution">
    <text evidence="7">The sequence shown here is derived from an EMBL/GenBank/DDBJ whole genome shotgun (WGS) entry which is preliminary data.</text>
</comment>
<feature type="transmembrane region" description="Helical" evidence="6">
    <location>
        <begin position="428"/>
        <end position="446"/>
    </location>
</feature>
<keyword evidence="5 6" id="KW-0472">Membrane</keyword>
<organism evidence="7 8">
    <name type="scientific">Paenibacillus spiritus</name>
    <dbReference type="NCBI Taxonomy" id="2496557"/>
    <lineage>
        <taxon>Bacteria</taxon>
        <taxon>Bacillati</taxon>
        <taxon>Bacillota</taxon>
        <taxon>Bacilli</taxon>
        <taxon>Bacillales</taxon>
        <taxon>Paenibacillaceae</taxon>
        <taxon>Paenibacillus</taxon>
    </lineage>
</organism>
<dbReference type="AlphaFoldDB" id="A0A5J5G041"/>
<keyword evidence="3 6" id="KW-0812">Transmembrane</keyword>
<keyword evidence="8" id="KW-1185">Reference proteome</keyword>
<dbReference type="OrthoDB" id="8609648at2"/>
<feature type="transmembrane region" description="Helical" evidence="6">
    <location>
        <begin position="7"/>
        <end position="27"/>
    </location>
</feature>
<feature type="transmembrane region" description="Helical" evidence="6">
    <location>
        <begin position="382"/>
        <end position="407"/>
    </location>
</feature>
<dbReference type="PANTHER" id="PTHR30250">
    <property type="entry name" value="PST FAMILY PREDICTED COLANIC ACID TRANSPORTER"/>
    <property type="match status" value="1"/>
</dbReference>
<comment type="subcellular location">
    <subcellularLocation>
        <location evidence="1">Cell membrane</location>
        <topology evidence="1">Multi-pass membrane protein</topology>
    </subcellularLocation>
</comment>
<feature type="transmembrane region" description="Helical" evidence="6">
    <location>
        <begin position="95"/>
        <end position="112"/>
    </location>
</feature>
<evidence type="ECO:0000313" key="8">
    <source>
        <dbReference type="Proteomes" id="UP000367750"/>
    </source>
</evidence>
<dbReference type="InterPro" id="IPR050833">
    <property type="entry name" value="Poly_Biosynth_Transport"/>
</dbReference>
<evidence type="ECO:0000256" key="5">
    <source>
        <dbReference type="ARBA" id="ARBA00023136"/>
    </source>
</evidence>
<protein>
    <submittedName>
        <fullName evidence="7">Sugar isomerase</fullName>
    </submittedName>
</protein>
<keyword evidence="7" id="KW-0413">Isomerase</keyword>
<evidence type="ECO:0000256" key="2">
    <source>
        <dbReference type="ARBA" id="ARBA00022475"/>
    </source>
</evidence>
<evidence type="ECO:0000313" key="7">
    <source>
        <dbReference type="EMBL" id="KAA8999713.1"/>
    </source>
</evidence>
<dbReference type="GO" id="GO:0016853">
    <property type="term" value="F:isomerase activity"/>
    <property type="evidence" value="ECO:0007669"/>
    <property type="project" value="UniProtKB-KW"/>
</dbReference>
<keyword evidence="4 6" id="KW-1133">Transmembrane helix</keyword>
<accession>A0A5J5G041</accession>
<evidence type="ECO:0000256" key="6">
    <source>
        <dbReference type="SAM" id="Phobius"/>
    </source>
</evidence>
<dbReference type="GO" id="GO:0005886">
    <property type="term" value="C:plasma membrane"/>
    <property type="evidence" value="ECO:0007669"/>
    <property type="project" value="UniProtKB-SubCell"/>
</dbReference>
<dbReference type="Proteomes" id="UP000367750">
    <property type="component" value="Unassembled WGS sequence"/>
</dbReference>
<dbReference type="RefSeq" id="WP_150459145.1">
    <property type="nucleotide sequence ID" value="NZ_VYKK01000022.1"/>
</dbReference>
<keyword evidence="2" id="KW-1003">Cell membrane</keyword>
<sequence length="514" mass="57342">MRTRRSLLNLALGLGSQLVTIVLSFFIPRLLMVNYGSEANGLVSSVIQIIAYLSLLEAGVGSASLQALYKPIAQGDRSSINGILSATALYYRKTGFYYMLAVIGIALVYPLAVESGFAAWQVMGIVLFNGLGGAINYYYQGKFRIYLMAEGKSYIDTSVVTVGNILNSLLRIVLLMQTADIVLVQAVFFAVTLLQMVVFHLYKKRHYGWMEFDRTPDLAAIGQKNFVLLHELSYMIFRNTDVLILTFFTNLKVVSVYVMYNMVFNIVDNIVNTVNGSVKFALGQSFHEERSRFLKLYDAYELYFMSFVFSVLTVTYVVMLPFITLYTAGVNDTQYVLYWLPVLFVAQKLLVNARSSANNVINIAGHFKNTLSRSLLESGINLGASLVLVHFMGIYGVLLGTILALVYRSADIVIYANRRLLDRSPWITFRRWLVNIALFAAIVFAADRLDFAFDSYLSIIVGAVLLGCVVLPVYAGVASLLEREVFRYSLGMFRGIGLKLRAKLMPGKPSADAS</sequence>
<feature type="transmembrane region" description="Helical" evidence="6">
    <location>
        <begin position="182"/>
        <end position="202"/>
    </location>
</feature>
<proteinExistence type="predicted"/>
<gene>
    <name evidence="7" type="ORF">F4V43_15405</name>
</gene>
<evidence type="ECO:0000256" key="3">
    <source>
        <dbReference type="ARBA" id="ARBA00022692"/>
    </source>
</evidence>
<reference evidence="7 8" key="1">
    <citation type="submission" date="2019-09" db="EMBL/GenBank/DDBJ databases">
        <title>Bacillus ochoae sp. nov., Paenibacillus whitsoniae sp. nov., Paenibacillus spiritus sp. nov. Isolated from the Mars Exploration Rover during spacecraft assembly.</title>
        <authorList>
            <person name="Seuylemezian A."/>
            <person name="Vaishampayan P."/>
        </authorList>
    </citation>
    <scope>NUCLEOTIDE SEQUENCE [LARGE SCALE GENOMIC DNA]</scope>
    <source>
        <strain evidence="7 8">MER_111</strain>
    </source>
</reference>